<dbReference type="InterPro" id="IPR036097">
    <property type="entry name" value="HisK_dim/P_sf"/>
</dbReference>
<dbReference type="CDD" id="cd00082">
    <property type="entry name" value="HisKA"/>
    <property type="match status" value="1"/>
</dbReference>
<evidence type="ECO:0000313" key="5">
    <source>
        <dbReference type="Proteomes" id="UP001497045"/>
    </source>
</evidence>
<dbReference type="SMART" id="SM00388">
    <property type="entry name" value="HisKA"/>
    <property type="match status" value="1"/>
</dbReference>
<dbReference type="Proteomes" id="UP001497045">
    <property type="component" value="Unassembled WGS sequence"/>
</dbReference>
<dbReference type="Pfam" id="PF00512">
    <property type="entry name" value="HisKA"/>
    <property type="match status" value="1"/>
</dbReference>
<dbReference type="EMBL" id="JBBYHV010000001">
    <property type="protein sequence ID" value="MEL1249917.1"/>
    <property type="molecule type" value="Genomic_DNA"/>
</dbReference>
<evidence type="ECO:0000313" key="4">
    <source>
        <dbReference type="EMBL" id="MEL1249917.1"/>
    </source>
</evidence>
<protein>
    <recommendedName>
        <fullName evidence="2">histidine kinase</fullName>
        <ecNumber evidence="2">2.7.13.3</ecNumber>
    </recommendedName>
</protein>
<organism evidence="4 5">
    <name type="scientific">Aurantiacibacter gilvus</name>
    <dbReference type="NCBI Taxonomy" id="3139141"/>
    <lineage>
        <taxon>Bacteria</taxon>
        <taxon>Pseudomonadati</taxon>
        <taxon>Pseudomonadota</taxon>
        <taxon>Alphaproteobacteria</taxon>
        <taxon>Sphingomonadales</taxon>
        <taxon>Erythrobacteraceae</taxon>
        <taxon>Aurantiacibacter</taxon>
    </lineage>
</organism>
<accession>A0ABU9IBX3</accession>
<dbReference type="InterPro" id="IPR003661">
    <property type="entry name" value="HisK_dim/P_dom"/>
</dbReference>
<dbReference type="Gene3D" id="1.10.287.130">
    <property type="match status" value="1"/>
</dbReference>
<evidence type="ECO:0000259" key="3">
    <source>
        <dbReference type="SMART" id="SM00388"/>
    </source>
</evidence>
<comment type="caution">
    <text evidence="4">The sequence shown here is derived from an EMBL/GenBank/DDBJ whole genome shotgun (WGS) entry which is preliminary data.</text>
</comment>
<keyword evidence="4" id="KW-0418">Kinase</keyword>
<evidence type="ECO:0000256" key="2">
    <source>
        <dbReference type="ARBA" id="ARBA00012438"/>
    </source>
</evidence>
<keyword evidence="4" id="KW-0808">Transferase</keyword>
<dbReference type="SUPFAM" id="SSF47384">
    <property type="entry name" value="Homodimeric domain of signal transducing histidine kinase"/>
    <property type="match status" value="1"/>
</dbReference>
<dbReference type="EC" id="2.7.13.3" evidence="2"/>
<name>A0ABU9IBX3_9SPHN</name>
<reference evidence="4 5" key="1">
    <citation type="submission" date="2024-04" db="EMBL/GenBank/DDBJ databases">
        <title>Aurantiacibacter sp. DGU6 16S ribosomal RNA gene Genome sequencing and assembly.</title>
        <authorList>
            <person name="Park S."/>
        </authorList>
    </citation>
    <scope>NUCLEOTIDE SEQUENCE [LARGE SCALE GENOMIC DNA]</scope>
    <source>
        <strain evidence="4 5">DGU6</strain>
    </source>
</reference>
<gene>
    <name evidence="4" type="ORF">AAEO60_04455</name>
</gene>
<comment type="catalytic activity">
    <reaction evidence="1">
        <text>ATP + protein L-histidine = ADP + protein N-phospho-L-histidine.</text>
        <dbReference type="EC" id="2.7.13.3"/>
    </reaction>
</comment>
<dbReference type="RefSeq" id="WP_341672438.1">
    <property type="nucleotide sequence ID" value="NZ_JBBYHV010000001.1"/>
</dbReference>
<feature type="domain" description="Signal transduction histidine kinase dimerisation/phosphoacceptor" evidence="3">
    <location>
        <begin position="355"/>
        <end position="423"/>
    </location>
</feature>
<sequence length="590" mass="63375">MLFDDRLATVLRKRASSEAGLRTQFRQLLDLLGTRPTRLSGPALARLAGAARLLTAAEVERLLVKPTLRSGNPRMGTIAGFVRLDELQRNIPQDAQSAILREPGLRLRNPAMVAFLAEGDPKPAAAAMATARLTEEQWLDLIPQLPVTARGFLRHRRDLPQGVKELLGKLGVRDLVLPGAIDLGEVAEVPAAAPPRPQPLAETAPLRDPAIADLRARIEAFQQNRTAASQHPRLPLGDAAHLRDSTPEQMIDLATDAEGVVTHAEGRSAPMLVGLVLASAHPGALVELSEATRLQLLRRQPLRQAALTLDAAPEISGNWRMDAVPLFNPATGSFTGYAARLYRPNLPAHEESQDSPGDAMRQVLHELRTPVNAIQGFAEIIQQQLFGAVPHEYRAHAAAIAVDAAKLLAGFDEVDRLVKLESHAMDLEEGQADFRAALAETIRRLEGVLRPRNAGFALDVTGSPFTVPIARDEAMLLSWRLLATAAAALGPGETAQLDLSSDGEELCLQLEVPETLRNAAPDTSREGQRRKVVSAGMFGPAFTFRLIEAEARAAGGSLKCAGNKVELRLPSVDAADAIGDPETRADDGSA</sequence>
<keyword evidence="5" id="KW-1185">Reference proteome</keyword>
<evidence type="ECO:0000256" key="1">
    <source>
        <dbReference type="ARBA" id="ARBA00000085"/>
    </source>
</evidence>
<dbReference type="GO" id="GO:0016301">
    <property type="term" value="F:kinase activity"/>
    <property type="evidence" value="ECO:0007669"/>
    <property type="project" value="UniProtKB-KW"/>
</dbReference>
<proteinExistence type="predicted"/>